<protein>
    <recommendedName>
        <fullName evidence="6">Protein HflK</fullName>
    </recommendedName>
</protein>
<comment type="function">
    <text evidence="6">HflC and HflK could encode or regulate a protease.</text>
</comment>
<feature type="compositionally biased region" description="Basic and acidic residues" evidence="7">
    <location>
        <begin position="1"/>
        <end position="15"/>
    </location>
</feature>
<dbReference type="GO" id="GO:0016020">
    <property type="term" value="C:membrane"/>
    <property type="evidence" value="ECO:0007669"/>
    <property type="project" value="UniProtKB-SubCell"/>
</dbReference>
<evidence type="ECO:0000313" key="10">
    <source>
        <dbReference type="Proteomes" id="UP000325372"/>
    </source>
</evidence>
<organism evidence="9 10">
    <name type="scientific">Marinihelvus fidelis</name>
    <dbReference type="NCBI Taxonomy" id="2613842"/>
    <lineage>
        <taxon>Bacteria</taxon>
        <taxon>Pseudomonadati</taxon>
        <taxon>Pseudomonadota</taxon>
        <taxon>Gammaproteobacteria</taxon>
        <taxon>Chromatiales</taxon>
        <taxon>Wenzhouxiangellaceae</taxon>
        <taxon>Marinihelvus</taxon>
    </lineage>
</organism>
<evidence type="ECO:0000256" key="7">
    <source>
        <dbReference type="SAM" id="MobiDB-lite"/>
    </source>
</evidence>
<name>A0A5N0TEV4_9GAMM</name>
<dbReference type="SUPFAM" id="SSF117892">
    <property type="entry name" value="Band 7/SPFH domain"/>
    <property type="match status" value="1"/>
</dbReference>
<dbReference type="Pfam" id="PF01145">
    <property type="entry name" value="Band_7"/>
    <property type="match status" value="1"/>
</dbReference>
<feature type="region of interest" description="Disordered" evidence="7">
    <location>
        <begin position="344"/>
        <end position="381"/>
    </location>
</feature>
<reference evidence="9 10" key="1">
    <citation type="submission" date="2019-09" db="EMBL/GenBank/DDBJ databases">
        <title>Wenzhouxiangella sp. Genome sequencing and assembly.</title>
        <authorList>
            <person name="Zhang R."/>
        </authorList>
    </citation>
    <scope>NUCLEOTIDE SEQUENCE [LARGE SCALE GENOMIC DNA]</scope>
    <source>
        <strain evidence="9 10">W260</strain>
    </source>
</reference>
<dbReference type="InterPro" id="IPR001972">
    <property type="entry name" value="Stomatin_HflK_fam"/>
</dbReference>
<comment type="similarity">
    <text evidence="2 6">Belongs to the band 7/mec-2 family. HflK subfamily.</text>
</comment>
<evidence type="ECO:0000259" key="8">
    <source>
        <dbReference type="SMART" id="SM00244"/>
    </source>
</evidence>
<dbReference type="RefSeq" id="WP_150862669.1">
    <property type="nucleotide sequence ID" value="NZ_VYXP01000002.1"/>
</dbReference>
<keyword evidence="9" id="KW-0378">Hydrolase</keyword>
<comment type="subunit">
    <text evidence="6">HflC and HflK may interact to form a multimeric complex.</text>
</comment>
<dbReference type="CDD" id="cd03404">
    <property type="entry name" value="SPFH_HflK"/>
    <property type="match status" value="1"/>
</dbReference>
<dbReference type="InterPro" id="IPR050710">
    <property type="entry name" value="Band7/mec-2_domain"/>
</dbReference>
<comment type="caution">
    <text evidence="9">The sequence shown here is derived from an EMBL/GenBank/DDBJ whole genome shotgun (WGS) entry which is preliminary data.</text>
</comment>
<keyword evidence="9" id="KW-0645">Protease</keyword>
<evidence type="ECO:0000256" key="4">
    <source>
        <dbReference type="ARBA" id="ARBA00022989"/>
    </source>
</evidence>
<evidence type="ECO:0000256" key="1">
    <source>
        <dbReference type="ARBA" id="ARBA00004167"/>
    </source>
</evidence>
<keyword evidence="5" id="KW-0472">Membrane</keyword>
<accession>A0A5N0TEV4</accession>
<dbReference type="PANTHER" id="PTHR43327:SF2">
    <property type="entry name" value="MODULATOR OF FTSH PROTEASE HFLK"/>
    <property type="match status" value="1"/>
</dbReference>
<dbReference type="Gene3D" id="3.30.479.30">
    <property type="entry name" value="Band 7 domain"/>
    <property type="match status" value="1"/>
</dbReference>
<dbReference type="Pfam" id="PF12221">
    <property type="entry name" value="HflK_N"/>
    <property type="match status" value="1"/>
</dbReference>
<dbReference type="PANTHER" id="PTHR43327">
    <property type="entry name" value="STOMATIN-LIKE PROTEIN 2, MITOCHONDRIAL"/>
    <property type="match status" value="1"/>
</dbReference>
<feature type="region of interest" description="Disordered" evidence="7">
    <location>
        <begin position="1"/>
        <end position="22"/>
    </location>
</feature>
<evidence type="ECO:0000256" key="5">
    <source>
        <dbReference type="ARBA" id="ARBA00023136"/>
    </source>
</evidence>
<feature type="domain" description="Band 7" evidence="8">
    <location>
        <begin position="74"/>
        <end position="235"/>
    </location>
</feature>
<keyword evidence="4" id="KW-1133">Transmembrane helix</keyword>
<dbReference type="InterPro" id="IPR036013">
    <property type="entry name" value="Band_7/SPFH_dom_sf"/>
</dbReference>
<dbReference type="InterPro" id="IPR001107">
    <property type="entry name" value="Band_7"/>
</dbReference>
<dbReference type="InterPro" id="IPR020980">
    <property type="entry name" value="Membrane_HflK_N"/>
</dbReference>
<dbReference type="PRINTS" id="PR00721">
    <property type="entry name" value="STOMATIN"/>
</dbReference>
<dbReference type="GO" id="GO:0008233">
    <property type="term" value="F:peptidase activity"/>
    <property type="evidence" value="ECO:0007669"/>
    <property type="project" value="UniProtKB-KW"/>
</dbReference>
<dbReference type="NCBIfam" id="TIGR01933">
    <property type="entry name" value="hflK"/>
    <property type="match status" value="1"/>
</dbReference>
<dbReference type="Proteomes" id="UP000325372">
    <property type="component" value="Unassembled WGS sequence"/>
</dbReference>
<sequence length="381" mass="41911">MPWKEPGKGGKDPWKQGDQPPDLDEVFQNLSGKLRSLFGGGGGGGDRRSGSGSGGGSGVLPLVLLALVAWVGWDAVHIIDETERGVVQRFGKYTRELDPGINFTLPRPIESLTKVSRAVRSVEDQGHMLTEDENLVEFNYKIQYRVNDAQSFLFRVRDPEITLQQAAESALRESVGANGLDAILEGGSRDLVRLEAKRVLQDTLDNYQAGMSITEFNLVDVNVPPQVREAYSDVVRAREDRERFIEEARVHANSVIPEARGAAARIIEEATGYRDSTVALAEGEADRFSLLLEEYRQAPAVTRKRMYLQAMEGVLSRSSKVLLDVDSSGNILYLPLDQVTGGTSGEAVNRIPPVLTPQNSPAPTADRQDRNTRNANREGRQ</sequence>
<dbReference type="GO" id="GO:0006508">
    <property type="term" value="P:proteolysis"/>
    <property type="evidence" value="ECO:0007669"/>
    <property type="project" value="UniProtKB-KW"/>
</dbReference>
<comment type="subcellular location">
    <subcellularLocation>
        <location evidence="1">Membrane</location>
        <topology evidence="1">Single-pass membrane protein</topology>
    </subcellularLocation>
</comment>
<evidence type="ECO:0000256" key="2">
    <source>
        <dbReference type="ARBA" id="ARBA00006971"/>
    </source>
</evidence>
<dbReference type="EMBL" id="VYXP01000002">
    <property type="protein sequence ID" value="KAA9133108.1"/>
    <property type="molecule type" value="Genomic_DNA"/>
</dbReference>
<dbReference type="InterPro" id="IPR010201">
    <property type="entry name" value="HflK"/>
</dbReference>
<keyword evidence="10" id="KW-1185">Reference proteome</keyword>
<evidence type="ECO:0000256" key="3">
    <source>
        <dbReference type="ARBA" id="ARBA00022692"/>
    </source>
</evidence>
<feature type="compositionally biased region" description="Basic and acidic residues" evidence="7">
    <location>
        <begin position="366"/>
        <end position="381"/>
    </location>
</feature>
<proteinExistence type="inferred from homology"/>
<evidence type="ECO:0000313" key="9">
    <source>
        <dbReference type="EMBL" id="KAA9133108.1"/>
    </source>
</evidence>
<dbReference type="AlphaFoldDB" id="A0A5N0TEV4"/>
<evidence type="ECO:0000256" key="6">
    <source>
        <dbReference type="RuleBase" id="RU364113"/>
    </source>
</evidence>
<dbReference type="SMART" id="SM00244">
    <property type="entry name" value="PHB"/>
    <property type="match status" value="1"/>
</dbReference>
<keyword evidence="3" id="KW-0812">Transmembrane</keyword>
<gene>
    <name evidence="9" type="primary">hflK</name>
    <name evidence="9" type="ORF">F3N42_01740</name>
</gene>